<dbReference type="PANTHER" id="PTHR47396">
    <property type="entry name" value="TYPE I RESTRICTION ENZYME ECOKI R PROTEIN"/>
    <property type="match status" value="1"/>
</dbReference>
<protein>
    <submittedName>
        <fullName evidence="7">Tetratricopeptide repeat protein</fullName>
    </submittedName>
</protein>
<evidence type="ECO:0000259" key="5">
    <source>
        <dbReference type="PROSITE" id="PS51194"/>
    </source>
</evidence>
<evidence type="ECO:0000313" key="6">
    <source>
        <dbReference type="EMBL" id="MCG4565934.1"/>
    </source>
</evidence>
<keyword evidence="2 3" id="KW-0802">TPR repeat</keyword>
<dbReference type="InterPro" id="IPR001650">
    <property type="entry name" value="Helicase_C-like"/>
</dbReference>
<dbReference type="PANTHER" id="PTHR47396:SF1">
    <property type="entry name" value="ATP-DEPENDENT HELICASE IRC3-RELATED"/>
    <property type="match status" value="1"/>
</dbReference>
<evidence type="ECO:0000259" key="4">
    <source>
        <dbReference type="PROSITE" id="PS51192"/>
    </source>
</evidence>
<dbReference type="InterPro" id="IPR006597">
    <property type="entry name" value="Sel1-like"/>
</dbReference>
<dbReference type="EMBL" id="JAKNID010000068">
    <property type="protein sequence ID" value="MCG4565934.1"/>
    <property type="molecule type" value="Genomic_DNA"/>
</dbReference>
<dbReference type="SUPFAM" id="SSF48452">
    <property type="entry name" value="TPR-like"/>
    <property type="match status" value="1"/>
</dbReference>
<evidence type="ECO:0000313" key="9">
    <source>
        <dbReference type="Proteomes" id="UP001108123"/>
    </source>
</evidence>
<name>A0A844FGL5_9FIRM</name>
<feature type="domain" description="Helicase C-terminal" evidence="5">
    <location>
        <begin position="278"/>
        <end position="441"/>
    </location>
</feature>
<dbReference type="GO" id="GO:0005829">
    <property type="term" value="C:cytosol"/>
    <property type="evidence" value="ECO:0007669"/>
    <property type="project" value="TreeGrafter"/>
</dbReference>
<keyword evidence="1" id="KW-0677">Repeat</keyword>
<feature type="repeat" description="TPR" evidence="3">
    <location>
        <begin position="797"/>
        <end position="830"/>
    </location>
</feature>
<evidence type="ECO:0000313" key="8">
    <source>
        <dbReference type="Proteomes" id="UP000462760"/>
    </source>
</evidence>
<proteinExistence type="predicted"/>
<dbReference type="Pfam" id="PF07719">
    <property type="entry name" value="TPR_2"/>
    <property type="match status" value="2"/>
</dbReference>
<dbReference type="InterPro" id="IPR013105">
    <property type="entry name" value="TPR_2"/>
</dbReference>
<dbReference type="GO" id="GO:0005524">
    <property type="term" value="F:ATP binding"/>
    <property type="evidence" value="ECO:0007669"/>
    <property type="project" value="InterPro"/>
</dbReference>
<dbReference type="SMART" id="SM00028">
    <property type="entry name" value="TPR"/>
    <property type="match status" value="7"/>
</dbReference>
<sequence length="1049" mass="123794">MDNSLFHSKAGTIKVANGKNPRTPYLHQSEAIRALNKKVNNEDIYEGLIVLPTGGGKTYTAVLWLLKNIIDKNKKVLWIAHRHELLNQALSSVIDNSYSDILVNRKEFKYRVISGVHDRPVNIQSDDDFIIASKDSINYGMEFLLDNWIRKNKNNIVLVIDEAHHAVAKSYRKIINNLEENNKEYFKLIGLTATPFRTSESEKGLLKRIFKNDIIYSIDLKTLINRGILSDPIFIEEKTKIDMANDLTDNDIKKIQRSSNLPQDIAVTIAENKIRNNFIVNHYVDNREKYGQTLVFALNIQHAIELKAVFEKYDVSCDFIVSDIRDTFTHATVSKEENMEKIRKFRDGEMEVLINVNILTEGVDLPNAQTVFLTRPTISTILMTQMIGRALRGEKAGGTKKAYIVSFVDDWKDKIAWINPETLYEEEGTFAEKPKERKEYIVKLIAIDKIEEFAKMMDDTVDTDELKDMPFIERIPVGLYSFKILIPSDNDEYNEKNCDIMVYNTYRQAYEEFVNDLDIIFKEKNLESKEFLEDYELEYLYGEVKRKYFEGYDTTIGYRSEDIKDILRYFAQTSFKPVFLAFEDREKYDISKIALYIWESDMRRTEEKQYVDELWNDEKGFLKIFFGGNKRYFIEQLNNEIYKISRGISTAPKEGSTVSEEEVDMKKLTLWQIKQKDFKYWKSLTDSVYNNFKDEDGYYFSAQSGFKSKKKGDFQIDHIKPMSKGGLTELSNLQLLTRKENMEKGDKYDESKKEYEEKNNDKELDDIYKKIDSLIEKEKEQEAIDFIEDCIKENESPELYNELGNVYYDNKDYENAMKAYKKAVEIDKDYVHSLYNIALIHYRRWSFDKSIDLLNRVLKINKDYYEALTLLGDIYLKRENFDEALNYYGKSISINNENYSGYEGMGYVYFIQEYYQEALNYYDKAIELNNKNAYAYNMRGKCYKELRMYDKVLDDYYKAIELDPEYVSAYFNLANELDRKRRYKDAIKNYEKVIELDPLDDIAYNNMGYTYFKMKEYEKALKCYDKAIQINPNNKYAIRNRKQVKKYLV</sequence>
<dbReference type="GO" id="GO:0003677">
    <property type="term" value="F:DNA binding"/>
    <property type="evidence" value="ECO:0007669"/>
    <property type="project" value="InterPro"/>
</dbReference>
<dbReference type="Gene3D" id="3.40.50.300">
    <property type="entry name" value="P-loop containing nucleotide triphosphate hydrolases"/>
    <property type="match status" value="2"/>
</dbReference>
<evidence type="ECO:0000256" key="1">
    <source>
        <dbReference type="ARBA" id="ARBA00022737"/>
    </source>
</evidence>
<evidence type="ECO:0000313" key="7">
    <source>
        <dbReference type="EMBL" id="MSS43126.1"/>
    </source>
</evidence>
<dbReference type="Pfam" id="PF04851">
    <property type="entry name" value="ResIII"/>
    <property type="match status" value="1"/>
</dbReference>
<feature type="repeat" description="TPR" evidence="3">
    <location>
        <begin position="933"/>
        <end position="966"/>
    </location>
</feature>
<feature type="repeat" description="TPR" evidence="3">
    <location>
        <begin position="967"/>
        <end position="1000"/>
    </location>
</feature>
<dbReference type="Proteomes" id="UP001108123">
    <property type="component" value="Unassembled WGS sequence"/>
</dbReference>
<dbReference type="CDD" id="cd00085">
    <property type="entry name" value="HNHc"/>
    <property type="match status" value="1"/>
</dbReference>
<dbReference type="InterPro" id="IPR003615">
    <property type="entry name" value="HNH_nuc"/>
</dbReference>
<dbReference type="PROSITE" id="PS51192">
    <property type="entry name" value="HELICASE_ATP_BIND_1"/>
    <property type="match status" value="1"/>
</dbReference>
<feature type="domain" description="Helicase ATP-binding" evidence="4">
    <location>
        <begin position="38"/>
        <end position="213"/>
    </location>
</feature>
<dbReference type="Pfam" id="PF00271">
    <property type="entry name" value="Helicase_C"/>
    <property type="match status" value="1"/>
</dbReference>
<dbReference type="Proteomes" id="UP000462760">
    <property type="component" value="Unassembled WGS sequence"/>
</dbReference>
<dbReference type="SMART" id="SM00507">
    <property type="entry name" value="HNHc"/>
    <property type="match status" value="1"/>
</dbReference>
<feature type="repeat" description="TPR" evidence="3">
    <location>
        <begin position="865"/>
        <end position="898"/>
    </location>
</feature>
<feature type="repeat" description="TPR" evidence="3">
    <location>
        <begin position="1001"/>
        <end position="1034"/>
    </location>
</feature>
<dbReference type="RefSeq" id="WP_154483800.1">
    <property type="nucleotide sequence ID" value="NZ_JAJBNW010000069.1"/>
</dbReference>
<dbReference type="SUPFAM" id="SSF52540">
    <property type="entry name" value="P-loop containing nucleoside triphosphate hydrolases"/>
    <property type="match status" value="1"/>
</dbReference>
<dbReference type="EMBL" id="VULR01000005">
    <property type="protein sequence ID" value="MSS43126.1"/>
    <property type="molecule type" value="Genomic_DNA"/>
</dbReference>
<dbReference type="AlphaFoldDB" id="A0A844FGL5"/>
<dbReference type="SMART" id="SM00671">
    <property type="entry name" value="SEL1"/>
    <property type="match status" value="4"/>
</dbReference>
<dbReference type="PROSITE" id="PS51194">
    <property type="entry name" value="HELICASE_CTER"/>
    <property type="match status" value="1"/>
</dbReference>
<dbReference type="SMART" id="SM00490">
    <property type="entry name" value="HELICc"/>
    <property type="match status" value="1"/>
</dbReference>
<dbReference type="Pfam" id="PF13414">
    <property type="entry name" value="TPR_11"/>
    <property type="match status" value="1"/>
</dbReference>
<comment type="caution">
    <text evidence="7">The sequence shown here is derived from an EMBL/GenBank/DDBJ whole genome shotgun (WGS) entry which is preliminary data.</text>
</comment>
<reference evidence="7 8" key="1">
    <citation type="submission" date="2019-08" db="EMBL/GenBank/DDBJ databases">
        <title>In-depth cultivation of the pig gut microbiome towards novel bacterial diversity and tailored functional studies.</title>
        <authorList>
            <person name="Wylensek D."/>
            <person name="Hitch T.C.A."/>
            <person name="Clavel T."/>
        </authorList>
    </citation>
    <scope>NUCLEOTIDE SEQUENCE [LARGE SCALE GENOMIC DNA]</scope>
    <source>
        <strain evidence="7 8">Med78-601-WT-4W-RMD-3</strain>
    </source>
</reference>
<dbReference type="SMART" id="SM00487">
    <property type="entry name" value="DEXDc"/>
    <property type="match status" value="1"/>
</dbReference>
<gene>
    <name evidence="7" type="ORF">FYJ27_05175</name>
    <name evidence="6" type="ORF">L0P62_10775</name>
</gene>
<dbReference type="PROSITE" id="PS50293">
    <property type="entry name" value="TPR_REGION"/>
    <property type="match status" value="3"/>
</dbReference>
<organism evidence="7 8">
    <name type="scientific">Anaerosalibacter bizertensis</name>
    <dbReference type="NCBI Taxonomy" id="932217"/>
    <lineage>
        <taxon>Bacteria</taxon>
        <taxon>Bacillati</taxon>
        <taxon>Bacillota</taxon>
        <taxon>Tissierellia</taxon>
        <taxon>Tissierellales</taxon>
        <taxon>Sporanaerobacteraceae</taxon>
        <taxon>Anaerosalibacter</taxon>
    </lineage>
</organism>
<evidence type="ECO:0000256" key="2">
    <source>
        <dbReference type="ARBA" id="ARBA00022803"/>
    </source>
</evidence>
<dbReference type="InterPro" id="IPR006935">
    <property type="entry name" value="Helicase/UvrB_N"/>
</dbReference>
<dbReference type="OrthoDB" id="9758243at2"/>
<dbReference type="PROSITE" id="PS50005">
    <property type="entry name" value="TPR"/>
    <property type="match status" value="6"/>
</dbReference>
<feature type="repeat" description="TPR" evidence="3">
    <location>
        <begin position="899"/>
        <end position="932"/>
    </location>
</feature>
<dbReference type="InterPro" id="IPR014001">
    <property type="entry name" value="Helicase_ATP-bd"/>
</dbReference>
<dbReference type="InterPro" id="IPR011990">
    <property type="entry name" value="TPR-like_helical_dom_sf"/>
</dbReference>
<reference evidence="6" key="2">
    <citation type="submission" date="2022-01" db="EMBL/GenBank/DDBJ databases">
        <title>Collection of gut derived symbiotic bacterial strains cultured from healthy donors.</title>
        <authorList>
            <person name="Lin H."/>
            <person name="Kohout C."/>
            <person name="Waligurski E."/>
            <person name="Pamer E.G."/>
        </authorList>
    </citation>
    <scope>NUCLEOTIDE SEQUENCE</scope>
    <source>
        <strain evidence="6">MSK.14.39</strain>
    </source>
</reference>
<dbReference type="InterPro" id="IPR050742">
    <property type="entry name" value="Helicase_Restrict-Modif_Enz"/>
</dbReference>
<dbReference type="Pfam" id="PF00515">
    <property type="entry name" value="TPR_1"/>
    <property type="match status" value="3"/>
</dbReference>
<dbReference type="InterPro" id="IPR019734">
    <property type="entry name" value="TPR_rpt"/>
</dbReference>
<dbReference type="Gene3D" id="1.10.30.50">
    <property type="match status" value="1"/>
</dbReference>
<dbReference type="SUPFAM" id="SSF48439">
    <property type="entry name" value="Protein prenylyltransferase"/>
    <property type="match status" value="1"/>
</dbReference>
<accession>A0A844FGL5</accession>
<dbReference type="Gene3D" id="1.25.40.10">
    <property type="entry name" value="Tetratricopeptide repeat domain"/>
    <property type="match status" value="4"/>
</dbReference>
<dbReference type="GO" id="GO:0016787">
    <property type="term" value="F:hydrolase activity"/>
    <property type="evidence" value="ECO:0007669"/>
    <property type="project" value="InterPro"/>
</dbReference>
<keyword evidence="9" id="KW-1185">Reference proteome</keyword>
<evidence type="ECO:0000256" key="3">
    <source>
        <dbReference type="PROSITE-ProRule" id="PRU00339"/>
    </source>
</evidence>
<dbReference type="InterPro" id="IPR027417">
    <property type="entry name" value="P-loop_NTPase"/>
</dbReference>